<dbReference type="OrthoDB" id="9807923at2"/>
<name>A0A4V3CGK7_9GAMM</name>
<dbReference type="RefSeq" id="WP_133503515.1">
    <property type="nucleotide sequence ID" value="NZ_SNXC01000011.1"/>
</dbReference>
<proteinExistence type="predicted"/>
<dbReference type="Gene3D" id="3.20.80.10">
    <property type="entry name" value="Regulatory factor, effector binding domain"/>
    <property type="match status" value="1"/>
</dbReference>
<keyword evidence="2" id="KW-1185">Reference proteome</keyword>
<evidence type="ECO:0000313" key="2">
    <source>
        <dbReference type="Proteomes" id="UP000294656"/>
    </source>
</evidence>
<comment type="caution">
    <text evidence="1">The sequence shown here is derived from an EMBL/GenBank/DDBJ whole genome shotgun (WGS) entry which is preliminary data.</text>
</comment>
<organism evidence="1 2">
    <name type="scientific">Marinomonas balearica</name>
    <dbReference type="NCBI Taxonomy" id="491947"/>
    <lineage>
        <taxon>Bacteria</taxon>
        <taxon>Pseudomonadati</taxon>
        <taxon>Pseudomonadota</taxon>
        <taxon>Gammaproteobacteria</taxon>
        <taxon>Oceanospirillales</taxon>
        <taxon>Oceanospirillaceae</taxon>
        <taxon>Marinomonas</taxon>
    </lineage>
</organism>
<evidence type="ECO:0008006" key="3">
    <source>
        <dbReference type="Google" id="ProtNLM"/>
    </source>
</evidence>
<protein>
    <recommendedName>
        <fullName evidence="3">Effector-binding domain-containing protein</fullName>
    </recommendedName>
</protein>
<dbReference type="Proteomes" id="UP000294656">
    <property type="component" value="Unassembled WGS sequence"/>
</dbReference>
<dbReference type="AlphaFoldDB" id="A0A4V3CGK7"/>
<evidence type="ECO:0000313" key="1">
    <source>
        <dbReference type="EMBL" id="TDO98092.1"/>
    </source>
</evidence>
<sequence length="337" mass="38974">MVLIGLIVGCALVVLIYWLLTHGDFQFQRHQYIEADSNEIYKEIVNLATWPSWCVWRSYEPDADIQLDYFDSQSISASYLIIESNKISETRIQRQSEDEVEQIISFSISSPGHYYNDFLIYAHLTQRTHNTLITFDVEGNVPFIKRHKLQKHLSNIALDLELSLIALKHRVERKKKHTSEIKFELIGCQKLETLDAVTRPFEVTEQSISHVMEIGFHDLFTALGPENPPTGACFAIYNKADLLSHHFSGTLGVPIQHLTDCNLHPKCIRLSSHYLQLRYQGPYKYLYLAWRFISVQARLNGYRYNHSEPAIELYEVGPKDADEEDLFITILSLPIKS</sequence>
<reference evidence="1 2" key="1">
    <citation type="submission" date="2019-03" db="EMBL/GenBank/DDBJ databases">
        <title>Genomic Encyclopedia of Type Strains, Phase III (KMG-III): the genomes of soil and plant-associated and newly described type strains.</title>
        <authorList>
            <person name="Whitman W."/>
        </authorList>
    </citation>
    <scope>NUCLEOTIDE SEQUENCE [LARGE SCALE GENOMIC DNA]</scope>
    <source>
        <strain evidence="1 2">CECT 7378</strain>
    </source>
</reference>
<dbReference type="InterPro" id="IPR011256">
    <property type="entry name" value="Reg_factor_effector_dom_sf"/>
</dbReference>
<gene>
    <name evidence="1" type="ORF">DFP79_1725</name>
</gene>
<accession>A0A4V3CGK7</accession>
<dbReference type="EMBL" id="SNXC01000011">
    <property type="protein sequence ID" value="TDO98092.1"/>
    <property type="molecule type" value="Genomic_DNA"/>
</dbReference>